<dbReference type="EMBL" id="CP063136">
    <property type="protein sequence ID" value="QOU20702.1"/>
    <property type="molecule type" value="Genomic_DNA"/>
</dbReference>
<dbReference type="EMBL" id="CABFWN010000005">
    <property type="protein sequence ID" value="VUG19688.1"/>
    <property type="molecule type" value="Genomic_DNA"/>
</dbReference>
<name>A0A3F2Y814_DEKBR</name>
<gene>
    <name evidence="3" type="ORF">BRETT_000413</name>
    <name evidence="4" type="ORF">DEBR0S5_09362G</name>
</gene>
<organism evidence="4 5">
    <name type="scientific">Dekkera bruxellensis</name>
    <name type="common">Brettanomyces custersii</name>
    <dbReference type="NCBI Taxonomy" id="5007"/>
    <lineage>
        <taxon>Eukaryota</taxon>
        <taxon>Fungi</taxon>
        <taxon>Dikarya</taxon>
        <taxon>Ascomycota</taxon>
        <taxon>Saccharomycotina</taxon>
        <taxon>Pichiomycetes</taxon>
        <taxon>Pichiales</taxon>
        <taxon>Pichiaceae</taxon>
        <taxon>Brettanomyces</taxon>
    </lineage>
</organism>
<keyword evidence="5" id="KW-1185">Reference proteome</keyword>
<dbReference type="RefSeq" id="XP_041137195.1">
    <property type="nucleotide sequence ID" value="XM_041278981.1"/>
</dbReference>
<evidence type="ECO:0000313" key="4">
    <source>
        <dbReference type="EMBL" id="VUG19688.1"/>
    </source>
</evidence>
<reference evidence="4 5" key="1">
    <citation type="submission" date="2019-07" db="EMBL/GenBank/DDBJ databases">
        <authorList>
            <person name="Friedrich A."/>
            <person name="Schacherer J."/>
        </authorList>
    </citation>
    <scope>NUCLEOTIDE SEQUENCE [LARGE SCALE GENOMIC DNA]</scope>
</reference>
<dbReference type="STRING" id="5007.A0A3F2Y814"/>
<dbReference type="GeneID" id="64572338"/>
<evidence type="ECO:0000313" key="5">
    <source>
        <dbReference type="Proteomes" id="UP000478008"/>
    </source>
</evidence>
<evidence type="ECO:0000256" key="1">
    <source>
        <dbReference type="SAM" id="MobiDB-lite"/>
    </source>
</evidence>
<dbReference type="InterPro" id="IPR013177">
    <property type="entry name" value="Ribosomal_mS38_C"/>
</dbReference>
<accession>A0A3F2Y814</accession>
<dbReference type="SMART" id="SM01155">
    <property type="entry name" value="DUF1713"/>
    <property type="match status" value="1"/>
</dbReference>
<feature type="region of interest" description="Disordered" evidence="1">
    <location>
        <begin position="83"/>
        <end position="105"/>
    </location>
</feature>
<feature type="domain" description="Ribosomal protein mS38 C-terminal" evidence="2">
    <location>
        <begin position="72"/>
        <end position="105"/>
    </location>
</feature>
<evidence type="ECO:0000259" key="2">
    <source>
        <dbReference type="SMART" id="SM01155"/>
    </source>
</evidence>
<dbReference type="KEGG" id="bbrx:BRETT_000413"/>
<proteinExistence type="predicted"/>
<reference evidence="3" key="3">
    <citation type="journal article" name="BMC Genomics">
        <title>New genome assemblies reveal patterns of domestication and adaptation across Brettanomyces (Dekkera) species.</title>
        <authorList>
            <person name="Roach M.J."/>
            <person name="Borneman A.R."/>
        </authorList>
    </citation>
    <scope>NUCLEOTIDE SEQUENCE</scope>
    <source>
        <strain evidence="3">UCD 2041</strain>
    </source>
</reference>
<sequence>MFSAFKLVGSSVSRRFASTFRASPVTKNIIRIHINDLHDLLGGSISDVFRSEALEDMQNYRNSASKPSSSMIFTSVLRKRRLKMKKHKLRKRRKAQRALKIKIGK</sequence>
<reference evidence="3" key="2">
    <citation type="submission" date="2020-10" db="EMBL/GenBank/DDBJ databases">
        <authorList>
            <person name="Palmer J.M."/>
        </authorList>
    </citation>
    <scope>NUCLEOTIDE SEQUENCE</scope>
    <source>
        <strain evidence="3">UCD 2041</strain>
    </source>
</reference>
<dbReference type="AlphaFoldDB" id="A0A3F2Y814"/>
<dbReference type="Proteomes" id="UP000663131">
    <property type="component" value="Chromosome 8"/>
</dbReference>
<dbReference type="Proteomes" id="UP000478008">
    <property type="component" value="Unassembled WGS sequence"/>
</dbReference>
<protein>
    <submittedName>
        <fullName evidence="4">DEBR0S5_09362g1_1</fullName>
    </submittedName>
</protein>
<dbReference type="Pfam" id="PF08213">
    <property type="entry name" value="COX24_C"/>
    <property type="match status" value="1"/>
</dbReference>
<evidence type="ECO:0000313" key="3">
    <source>
        <dbReference type="EMBL" id="QOU20702.1"/>
    </source>
</evidence>